<feature type="transmembrane region" description="Helical" evidence="7">
    <location>
        <begin position="672"/>
        <end position="697"/>
    </location>
</feature>
<evidence type="ECO:0000256" key="6">
    <source>
        <dbReference type="SAM" id="MobiDB-lite"/>
    </source>
</evidence>
<organism evidence="8 9">
    <name type="scientific">Streptomyces stephensoniae</name>
    <dbReference type="NCBI Taxonomy" id="3375367"/>
    <lineage>
        <taxon>Bacteria</taxon>
        <taxon>Bacillati</taxon>
        <taxon>Actinomycetota</taxon>
        <taxon>Actinomycetes</taxon>
        <taxon>Kitasatosporales</taxon>
        <taxon>Streptomycetaceae</taxon>
        <taxon>Streptomyces</taxon>
    </lineage>
</organism>
<feature type="region of interest" description="Disordered" evidence="6">
    <location>
        <begin position="1"/>
        <end position="23"/>
    </location>
</feature>
<dbReference type="InterPro" id="IPR022791">
    <property type="entry name" value="L-PG_synthase/AglD"/>
</dbReference>
<keyword evidence="5 7" id="KW-0472">Membrane</keyword>
<evidence type="ECO:0000256" key="5">
    <source>
        <dbReference type="ARBA" id="ARBA00023136"/>
    </source>
</evidence>
<feature type="transmembrane region" description="Helical" evidence="7">
    <location>
        <begin position="113"/>
        <end position="134"/>
    </location>
</feature>
<feature type="transmembrane region" description="Helical" evidence="7">
    <location>
        <begin position="834"/>
        <end position="856"/>
    </location>
</feature>
<comment type="caution">
    <text evidence="8">The sequence shown here is derived from an EMBL/GenBank/DDBJ whole genome shotgun (WGS) entry which is preliminary data.</text>
</comment>
<proteinExistence type="predicted"/>
<keyword evidence="3 7" id="KW-0812">Transmembrane</keyword>
<feature type="region of interest" description="Disordered" evidence="6">
    <location>
        <begin position="523"/>
        <end position="601"/>
    </location>
</feature>
<feature type="transmembrane region" description="Helical" evidence="7">
    <location>
        <begin position="216"/>
        <end position="234"/>
    </location>
</feature>
<evidence type="ECO:0000256" key="4">
    <source>
        <dbReference type="ARBA" id="ARBA00022989"/>
    </source>
</evidence>
<dbReference type="PANTHER" id="PTHR39087:SF2">
    <property type="entry name" value="UPF0104 MEMBRANE PROTEIN MJ1595"/>
    <property type="match status" value="1"/>
</dbReference>
<evidence type="ECO:0000313" key="9">
    <source>
        <dbReference type="Proteomes" id="UP001180556"/>
    </source>
</evidence>
<sequence>MQPPKAADASDAGERPDRAADPAAVLRADGPTATTSGHLTGSTLASAEAALTDRVSGDEPLLPARVHRPSDLMRLLIGVAAIAVLFAIAAFAQGTTTGLEDDISKGTEQAPDLLIKMAGLVSSIAVLLVPVAFAIERLIKRDGLRIADGVLAAVLAHGVTLATDLWVSRSAPGTIQEALTQPQPGDGLTDPVHGYLAPVIAYMTAVGMARRPRWRVVLWAVLLLDAFAMLVGGYTTPFSIILTVLIGWTVAYGTLYAVGSPNVRPTGQHLMAGLRHVGFRPVAAMRTEDVPDNADQSDRGRRYLVTLEDGPPLDVTVVDREQQAQGFFYRAWRRLTLRTLTQRRSIQSLRQALEQEALLAYAAIAAGANAPKLIATSELGPDAVMLVYEHIGGRSLDQMEDEEITDELVRGAWHQVKALQSRRIAHRRLTGDALLVDRSGKVFVTDLRGGEIAAGDLVLRMDVAQLLTTLGLRVGAERSVSGALAVLGPDAVADCLPLLQPIALSRSSRATLRRIARERSQQEREAVLEASRAAKQARAQDGSAEADAGTGTGAGTEEAGRKHPQKSEQKTGGRSGGKSGHKAERKSLRNEKQAEKRAVDDALEEAREGDLLAQIRRQVLLIRPQAPVEPVRLERIKPRTLFSFIAGAIAAYFLISQVTQADFGVLVEQAEWGWVAAALGFSALSYVAAAMSLLGFVPERVPFLKTVQAQVAGSFVKIVAPAAVGGVALNTRFLQRAGVRPGLAVASVGASQLFGLGCHILLLALFGYLTGTEKTPDSLTPSRTVIAGLLTVAVLVLVVTAVPFLRKFVVTRVRSLFAGVVPRMLDVVQRPQKLVTGIGGMLLLTGLFVLCLDASIRAFSGPDVTQLSYASIAVVFLAGNALGSAAPTPGGMGAVEGALTLGLIAVGLPMEVAAPAVLLYRVMTLWLPVLPGWICFNQLTRKGEL</sequence>
<dbReference type="InterPro" id="IPR011009">
    <property type="entry name" value="Kinase-like_dom_sf"/>
</dbReference>
<feature type="compositionally biased region" description="Basic and acidic residues" evidence="6">
    <location>
        <begin position="581"/>
        <end position="601"/>
    </location>
</feature>
<feature type="transmembrane region" description="Helical" evidence="7">
    <location>
        <begin position="786"/>
        <end position="805"/>
    </location>
</feature>
<protein>
    <submittedName>
        <fullName evidence="8">Lysylphosphatidylglycerol synthase domain-containing protein</fullName>
    </submittedName>
</protein>
<name>A0ABU2W9T4_9ACTN</name>
<accession>A0ABU2W9T4</accession>
<feature type="transmembrane region" description="Helical" evidence="7">
    <location>
        <begin position="75"/>
        <end position="93"/>
    </location>
</feature>
<keyword evidence="9" id="KW-1185">Reference proteome</keyword>
<feature type="transmembrane region" description="Helical" evidence="7">
    <location>
        <begin position="641"/>
        <end position="660"/>
    </location>
</feature>
<dbReference type="RefSeq" id="WP_311605548.1">
    <property type="nucleotide sequence ID" value="NZ_JAVRFG010000055.1"/>
</dbReference>
<feature type="transmembrane region" description="Helical" evidence="7">
    <location>
        <begin position="868"/>
        <end position="886"/>
    </location>
</feature>
<feature type="transmembrane region" description="Helical" evidence="7">
    <location>
        <begin position="742"/>
        <end position="766"/>
    </location>
</feature>
<dbReference type="SUPFAM" id="SSF56112">
    <property type="entry name" value="Protein kinase-like (PK-like)"/>
    <property type="match status" value="1"/>
</dbReference>
<reference evidence="9" key="1">
    <citation type="submission" date="2023-07" db="EMBL/GenBank/DDBJ databases">
        <title>30 novel species of actinomycetes from the DSMZ collection.</title>
        <authorList>
            <person name="Nouioui I."/>
        </authorList>
    </citation>
    <scope>NUCLEOTIDE SEQUENCE [LARGE SCALE GENOMIC DNA]</scope>
    <source>
        <strain evidence="9">DSM 40932</strain>
    </source>
</reference>
<evidence type="ECO:0000313" key="8">
    <source>
        <dbReference type="EMBL" id="MDT0494631.1"/>
    </source>
</evidence>
<dbReference type="PANTHER" id="PTHR39087">
    <property type="entry name" value="UPF0104 MEMBRANE PROTEIN MJ1595"/>
    <property type="match status" value="1"/>
</dbReference>
<keyword evidence="4 7" id="KW-1133">Transmembrane helix</keyword>
<evidence type="ECO:0000256" key="1">
    <source>
        <dbReference type="ARBA" id="ARBA00004651"/>
    </source>
</evidence>
<dbReference type="Proteomes" id="UP001180556">
    <property type="component" value="Unassembled WGS sequence"/>
</dbReference>
<evidence type="ECO:0000256" key="3">
    <source>
        <dbReference type="ARBA" id="ARBA00022692"/>
    </source>
</evidence>
<dbReference type="Pfam" id="PF03706">
    <property type="entry name" value="LPG_synthase_TM"/>
    <property type="match status" value="1"/>
</dbReference>
<feature type="transmembrane region" description="Helical" evidence="7">
    <location>
        <begin position="240"/>
        <end position="258"/>
    </location>
</feature>
<evidence type="ECO:0000256" key="7">
    <source>
        <dbReference type="SAM" id="Phobius"/>
    </source>
</evidence>
<gene>
    <name evidence="8" type="ORF">RM717_29440</name>
</gene>
<feature type="transmembrane region" description="Helical" evidence="7">
    <location>
        <begin position="898"/>
        <end position="920"/>
    </location>
</feature>
<dbReference type="EMBL" id="JAVRFG010000055">
    <property type="protein sequence ID" value="MDT0494631.1"/>
    <property type="molecule type" value="Genomic_DNA"/>
</dbReference>
<evidence type="ECO:0000256" key="2">
    <source>
        <dbReference type="ARBA" id="ARBA00022475"/>
    </source>
</evidence>
<keyword evidence="2" id="KW-1003">Cell membrane</keyword>
<feature type="compositionally biased region" description="Basic and acidic residues" evidence="6">
    <location>
        <begin position="558"/>
        <end position="571"/>
    </location>
</feature>
<comment type="subcellular location">
    <subcellularLocation>
        <location evidence="1">Cell membrane</location>
        <topology evidence="1">Multi-pass membrane protein</topology>
    </subcellularLocation>
</comment>